<feature type="transmembrane region" description="Helical" evidence="1">
    <location>
        <begin position="29"/>
        <end position="51"/>
    </location>
</feature>
<dbReference type="EMBL" id="CAFABG010000105">
    <property type="protein sequence ID" value="CAB4832358.1"/>
    <property type="molecule type" value="Genomic_DNA"/>
</dbReference>
<keyword evidence="1" id="KW-1133">Transmembrane helix</keyword>
<proteinExistence type="predicted"/>
<dbReference type="InterPro" id="IPR021443">
    <property type="entry name" value="DUF3093"/>
</dbReference>
<gene>
    <name evidence="2" type="ORF">UFOPK3181_01072</name>
    <name evidence="3" type="ORF">UFOPK3520_01063</name>
</gene>
<evidence type="ECO:0000313" key="3">
    <source>
        <dbReference type="EMBL" id="CAB5241320.1"/>
    </source>
</evidence>
<reference evidence="2" key="1">
    <citation type="submission" date="2020-05" db="EMBL/GenBank/DDBJ databases">
        <authorList>
            <person name="Chiriac C."/>
            <person name="Salcher M."/>
            <person name="Ghai R."/>
            <person name="Kavagutti S V."/>
        </authorList>
    </citation>
    <scope>NUCLEOTIDE SEQUENCE</scope>
</reference>
<evidence type="ECO:0000313" key="2">
    <source>
        <dbReference type="EMBL" id="CAB4832358.1"/>
    </source>
</evidence>
<keyword evidence="1" id="KW-0812">Transmembrane</keyword>
<organism evidence="2">
    <name type="scientific">freshwater metagenome</name>
    <dbReference type="NCBI Taxonomy" id="449393"/>
    <lineage>
        <taxon>unclassified sequences</taxon>
        <taxon>metagenomes</taxon>
        <taxon>ecological metagenomes</taxon>
    </lineage>
</organism>
<keyword evidence="1" id="KW-0472">Membrane</keyword>
<protein>
    <submittedName>
        <fullName evidence="2">Unannotated protein</fullName>
    </submittedName>
</protein>
<dbReference type="Pfam" id="PF11292">
    <property type="entry name" value="DUF3093"/>
    <property type="match status" value="1"/>
</dbReference>
<dbReference type="EMBL" id="CAFBSF010000103">
    <property type="protein sequence ID" value="CAB5241320.1"/>
    <property type="molecule type" value="Genomic_DNA"/>
</dbReference>
<evidence type="ECO:0000256" key="1">
    <source>
        <dbReference type="SAM" id="Phobius"/>
    </source>
</evidence>
<accession>A0A6J7AIP8</accession>
<sequence>MPLWLLALIYFFLLSLVLSIWAALGDTVALVSFIAATALLLLIAIKTAMVIEVDMHELRVGRAHIALEFLGAAQSLASSEVRILRTRDADPAAYLGIRFWSSTGVRVAINDPRDRTPYWLITSNNGDELVKALASN</sequence>
<dbReference type="AlphaFoldDB" id="A0A6J7AIP8"/>
<name>A0A6J7AIP8_9ZZZZ</name>